<dbReference type="Proteomes" id="UP000692954">
    <property type="component" value="Unassembled WGS sequence"/>
</dbReference>
<accession>A0A8S1JYA3</accession>
<organism evidence="2 3">
    <name type="scientific">Paramecium sonneborni</name>
    <dbReference type="NCBI Taxonomy" id="65129"/>
    <lineage>
        <taxon>Eukaryota</taxon>
        <taxon>Sar</taxon>
        <taxon>Alveolata</taxon>
        <taxon>Ciliophora</taxon>
        <taxon>Intramacronucleata</taxon>
        <taxon>Oligohymenophorea</taxon>
        <taxon>Peniculida</taxon>
        <taxon>Parameciidae</taxon>
        <taxon>Paramecium</taxon>
    </lineage>
</organism>
<name>A0A8S1JYA3_9CILI</name>
<dbReference type="GO" id="GO:0005737">
    <property type="term" value="C:cytoplasm"/>
    <property type="evidence" value="ECO:0007669"/>
    <property type="project" value="TreeGrafter"/>
</dbReference>
<dbReference type="GO" id="GO:0005524">
    <property type="term" value="F:ATP binding"/>
    <property type="evidence" value="ECO:0007669"/>
    <property type="project" value="InterPro"/>
</dbReference>
<proteinExistence type="predicted"/>
<evidence type="ECO:0000313" key="3">
    <source>
        <dbReference type="Proteomes" id="UP000692954"/>
    </source>
</evidence>
<keyword evidence="3" id="KW-1185">Reference proteome</keyword>
<evidence type="ECO:0000313" key="2">
    <source>
        <dbReference type="EMBL" id="CAD8045680.1"/>
    </source>
</evidence>
<protein>
    <recommendedName>
        <fullName evidence="1">Protein kinase domain-containing protein</fullName>
    </recommendedName>
</protein>
<dbReference type="GO" id="GO:0044773">
    <property type="term" value="P:mitotic DNA damage checkpoint signaling"/>
    <property type="evidence" value="ECO:0007669"/>
    <property type="project" value="TreeGrafter"/>
</dbReference>
<dbReference type="PROSITE" id="PS50011">
    <property type="entry name" value="PROTEIN_KINASE_DOM"/>
    <property type="match status" value="1"/>
</dbReference>
<dbReference type="AlphaFoldDB" id="A0A8S1JYA3"/>
<evidence type="ECO:0000259" key="1">
    <source>
        <dbReference type="PROSITE" id="PS50011"/>
    </source>
</evidence>
<dbReference type="PANTHER" id="PTHR44167:SF24">
    <property type="entry name" value="SERINE_THREONINE-PROTEIN KINASE CHK2"/>
    <property type="match status" value="1"/>
</dbReference>
<dbReference type="PANTHER" id="PTHR44167">
    <property type="entry name" value="OVARIAN-SPECIFIC SERINE/THREONINE-PROTEIN KINASE LOK-RELATED"/>
    <property type="match status" value="1"/>
</dbReference>
<sequence length="312" mass="36984">MDIKPENMLLDENYILKLSDFGLIEFNPESSEYQGTKGYMAPEVQKGEKYSTKKADIFSLGCTFIAIRSGVYPFGDGQLDMNNPIYVSLLQDPKSFWNHFVNLVENENKLKIHFEEEFKDLIERMLNNIPDKRPTIDQVFNHPYFKLYQQQLNEQAFIQFMTQQFITKNIYQIELQLNRVAPGKQNKKVVVQLEIEQIGLNQFRFRNDNKYENFYSMVKKFFIFVITKLEDAIFQAEIPEEYQQINISYLISEMKNKCKIGVLEIPEEETIILHLIDLEGCKKDQNKLKKRIRDILKSQIQFEIIKQNEQNI</sequence>
<dbReference type="Pfam" id="PF00069">
    <property type="entry name" value="Pkinase"/>
    <property type="match status" value="1"/>
</dbReference>
<dbReference type="InterPro" id="IPR000719">
    <property type="entry name" value="Prot_kinase_dom"/>
</dbReference>
<comment type="caution">
    <text evidence="2">The sequence shown here is derived from an EMBL/GenBank/DDBJ whole genome shotgun (WGS) entry which is preliminary data.</text>
</comment>
<dbReference type="GO" id="GO:0005634">
    <property type="term" value="C:nucleus"/>
    <property type="evidence" value="ECO:0007669"/>
    <property type="project" value="TreeGrafter"/>
</dbReference>
<dbReference type="EMBL" id="CAJJDN010000001">
    <property type="protein sequence ID" value="CAD8045680.1"/>
    <property type="molecule type" value="Genomic_DNA"/>
</dbReference>
<reference evidence="2" key="1">
    <citation type="submission" date="2021-01" db="EMBL/GenBank/DDBJ databases">
        <authorList>
            <consortium name="Genoscope - CEA"/>
            <person name="William W."/>
        </authorList>
    </citation>
    <scope>NUCLEOTIDE SEQUENCE</scope>
</reference>
<dbReference type="OrthoDB" id="4062651at2759"/>
<feature type="domain" description="Protein kinase" evidence="1">
    <location>
        <begin position="1"/>
        <end position="145"/>
    </location>
</feature>
<dbReference type="GO" id="GO:0004674">
    <property type="term" value="F:protein serine/threonine kinase activity"/>
    <property type="evidence" value="ECO:0007669"/>
    <property type="project" value="TreeGrafter"/>
</dbReference>
<dbReference type="SMART" id="SM00220">
    <property type="entry name" value="S_TKc"/>
    <property type="match status" value="1"/>
</dbReference>
<gene>
    <name evidence="2" type="ORF">PSON_ATCC_30995.1.T0010203</name>
</gene>